<dbReference type="InterPro" id="IPR051598">
    <property type="entry name" value="TSUP/Inactive_protease-like"/>
</dbReference>
<keyword evidence="4 6" id="KW-1133">Transmembrane helix</keyword>
<evidence type="ECO:0000256" key="3">
    <source>
        <dbReference type="ARBA" id="ARBA00022692"/>
    </source>
</evidence>
<dbReference type="Proteomes" id="UP000050417">
    <property type="component" value="Unassembled WGS sequence"/>
</dbReference>
<feature type="transmembrane region" description="Helical" evidence="6">
    <location>
        <begin position="198"/>
        <end position="218"/>
    </location>
</feature>
<dbReference type="OrthoDB" id="45564at2"/>
<dbReference type="InterPro" id="IPR002781">
    <property type="entry name" value="TM_pro_TauE-like"/>
</dbReference>
<dbReference type="Pfam" id="PF01925">
    <property type="entry name" value="TauE"/>
    <property type="match status" value="1"/>
</dbReference>
<accession>A0A0P6XF54</accession>
<evidence type="ECO:0000256" key="5">
    <source>
        <dbReference type="ARBA" id="ARBA00023136"/>
    </source>
</evidence>
<dbReference type="RefSeq" id="WP_075062329.1">
    <property type="nucleotide sequence ID" value="NZ_LGCL01000019.1"/>
</dbReference>
<proteinExistence type="inferred from homology"/>
<comment type="similarity">
    <text evidence="2 6">Belongs to the 4-toluene sulfonate uptake permease (TSUP) (TC 2.A.102) family.</text>
</comment>
<feature type="transmembrane region" description="Helical" evidence="6">
    <location>
        <begin position="173"/>
        <end position="191"/>
    </location>
</feature>
<feature type="transmembrane region" description="Helical" evidence="6">
    <location>
        <begin position="132"/>
        <end position="153"/>
    </location>
</feature>
<keyword evidence="6" id="KW-1003">Cell membrane</keyword>
<evidence type="ECO:0000256" key="2">
    <source>
        <dbReference type="ARBA" id="ARBA00009142"/>
    </source>
</evidence>
<evidence type="ECO:0000313" key="8">
    <source>
        <dbReference type="Proteomes" id="UP000050417"/>
    </source>
</evidence>
<feature type="transmembrane region" description="Helical" evidence="6">
    <location>
        <begin position="74"/>
        <end position="92"/>
    </location>
</feature>
<reference evidence="7 8" key="1">
    <citation type="submission" date="2015-07" db="EMBL/GenBank/DDBJ databases">
        <title>Genome sequence of Ornatilinea apprima DSM 23815.</title>
        <authorList>
            <person name="Hemp J."/>
            <person name="Ward L.M."/>
            <person name="Pace L.A."/>
            <person name="Fischer W.W."/>
        </authorList>
    </citation>
    <scope>NUCLEOTIDE SEQUENCE [LARGE SCALE GENOMIC DNA]</scope>
    <source>
        <strain evidence="7 8">P3M-1</strain>
    </source>
</reference>
<organism evidence="7 8">
    <name type="scientific">Ornatilinea apprima</name>
    <dbReference type="NCBI Taxonomy" id="1134406"/>
    <lineage>
        <taxon>Bacteria</taxon>
        <taxon>Bacillati</taxon>
        <taxon>Chloroflexota</taxon>
        <taxon>Anaerolineae</taxon>
        <taxon>Anaerolineales</taxon>
        <taxon>Anaerolineaceae</taxon>
        <taxon>Ornatilinea</taxon>
    </lineage>
</organism>
<keyword evidence="3 6" id="KW-0812">Transmembrane</keyword>
<feature type="transmembrane region" description="Helical" evidence="6">
    <location>
        <begin position="224"/>
        <end position="242"/>
    </location>
</feature>
<evidence type="ECO:0000256" key="4">
    <source>
        <dbReference type="ARBA" id="ARBA00022989"/>
    </source>
</evidence>
<dbReference type="AlphaFoldDB" id="A0A0P6XF54"/>
<keyword evidence="5 6" id="KW-0472">Membrane</keyword>
<dbReference type="EMBL" id="LGCL01000019">
    <property type="protein sequence ID" value="KPL78270.1"/>
    <property type="molecule type" value="Genomic_DNA"/>
</dbReference>
<name>A0A0P6XF54_9CHLR</name>
<dbReference type="PANTHER" id="PTHR43701:SF12">
    <property type="entry name" value="MEMBRANE TRANSPORTER PROTEIN YTNM-RELATED"/>
    <property type="match status" value="1"/>
</dbReference>
<comment type="subcellular location">
    <subcellularLocation>
        <location evidence="6">Cell membrane</location>
        <topology evidence="6">Multi-pass membrane protein</topology>
    </subcellularLocation>
    <subcellularLocation>
        <location evidence="1">Membrane</location>
        <topology evidence="1">Multi-pass membrane protein</topology>
    </subcellularLocation>
</comment>
<comment type="caution">
    <text evidence="7">The sequence shown here is derived from an EMBL/GenBank/DDBJ whole genome shotgun (WGS) entry which is preliminary data.</text>
</comment>
<protein>
    <recommendedName>
        <fullName evidence="6">Probable membrane transporter protein</fullName>
    </recommendedName>
</protein>
<feature type="transmembrane region" description="Helical" evidence="6">
    <location>
        <begin position="104"/>
        <end position="120"/>
    </location>
</feature>
<dbReference type="GO" id="GO:0005886">
    <property type="term" value="C:plasma membrane"/>
    <property type="evidence" value="ECO:0007669"/>
    <property type="project" value="UniProtKB-SubCell"/>
</dbReference>
<evidence type="ECO:0000313" key="7">
    <source>
        <dbReference type="EMBL" id="KPL78270.1"/>
    </source>
</evidence>
<feature type="transmembrane region" description="Helical" evidence="6">
    <location>
        <begin position="39"/>
        <end position="62"/>
    </location>
</feature>
<evidence type="ECO:0000256" key="1">
    <source>
        <dbReference type="ARBA" id="ARBA00004141"/>
    </source>
</evidence>
<dbReference type="PANTHER" id="PTHR43701">
    <property type="entry name" value="MEMBRANE TRANSPORTER PROTEIN MJ0441-RELATED"/>
    <property type="match status" value="1"/>
</dbReference>
<sequence>MDWTVIGFILVGFIAQMIDGSLGMAYGVSANSFLLNLGILPATASASVHLSEVITTAISGYSHWKLGNVVRQRLIRLAVPGVLGGVLGAYILTHLNGEVIKPYISAYLLLMGGQIVLRAIRNTPHHEKESRLAFLGFIGGLMDAIGGGGWGPIVTTTMIARGNEPRKVIGTVNLSEFFVTFAQAVTFVALLKELRWDLVLGLAAGGVLAAPLGARLVQVVKPRVMMAMVGLLIIGLSLNTILQSIF</sequence>
<dbReference type="STRING" id="1134406.ADN00_07330"/>
<evidence type="ECO:0000256" key="6">
    <source>
        <dbReference type="RuleBase" id="RU363041"/>
    </source>
</evidence>
<gene>
    <name evidence="7" type="ORF">ADN00_07330</name>
</gene>
<keyword evidence="8" id="KW-1185">Reference proteome</keyword>